<keyword evidence="3" id="KW-1185">Reference proteome</keyword>
<feature type="domain" description="ABM" evidence="1">
    <location>
        <begin position="12"/>
        <end position="84"/>
    </location>
</feature>
<dbReference type="OrthoDB" id="3721493at2759"/>
<sequence>MFIISPLSQCASPAKRDEFLSHIERIAAVTLHKEPRCHAYAWFRSADDNDEVPSHWLRGFEVYESIEANQVEHRASSEYKAFRAAVGEQGFLAKPSDLRFWHPAGIGFLSKKSQEIFTPPTSSDELQYVVTDELTTRPGAKAQALDHLGKAAAIARENDAVLSFWVQDRAGIRDIRAEGLDNNELYILVRCKNKEAYDLFYSATNTVTWELIEDLVNERRRTTWVESGLGFIGR</sequence>
<evidence type="ECO:0000259" key="1">
    <source>
        <dbReference type="Pfam" id="PF03992"/>
    </source>
</evidence>
<gene>
    <name evidence="2" type="ORF">FB567DRAFT_595794</name>
</gene>
<comment type="caution">
    <text evidence="2">The sequence shown here is derived from an EMBL/GenBank/DDBJ whole genome shotgun (WGS) entry which is preliminary data.</text>
</comment>
<proteinExistence type="predicted"/>
<accession>A0A8K0QZY4</accession>
<evidence type="ECO:0000313" key="2">
    <source>
        <dbReference type="EMBL" id="KAH7079813.1"/>
    </source>
</evidence>
<protein>
    <recommendedName>
        <fullName evidence="1">ABM domain-containing protein</fullName>
    </recommendedName>
</protein>
<dbReference type="SUPFAM" id="SSF54909">
    <property type="entry name" value="Dimeric alpha+beta barrel"/>
    <property type="match status" value="1"/>
</dbReference>
<dbReference type="Proteomes" id="UP000813461">
    <property type="component" value="Unassembled WGS sequence"/>
</dbReference>
<organism evidence="2 3">
    <name type="scientific">Paraphoma chrysanthemicola</name>
    <dbReference type="NCBI Taxonomy" id="798071"/>
    <lineage>
        <taxon>Eukaryota</taxon>
        <taxon>Fungi</taxon>
        <taxon>Dikarya</taxon>
        <taxon>Ascomycota</taxon>
        <taxon>Pezizomycotina</taxon>
        <taxon>Dothideomycetes</taxon>
        <taxon>Pleosporomycetidae</taxon>
        <taxon>Pleosporales</taxon>
        <taxon>Pleosporineae</taxon>
        <taxon>Phaeosphaeriaceae</taxon>
        <taxon>Paraphoma</taxon>
    </lineage>
</organism>
<reference evidence="2" key="1">
    <citation type="journal article" date="2021" name="Nat. Commun.">
        <title>Genetic determinants of endophytism in the Arabidopsis root mycobiome.</title>
        <authorList>
            <person name="Mesny F."/>
            <person name="Miyauchi S."/>
            <person name="Thiergart T."/>
            <person name="Pickel B."/>
            <person name="Atanasova L."/>
            <person name="Karlsson M."/>
            <person name="Huettel B."/>
            <person name="Barry K.W."/>
            <person name="Haridas S."/>
            <person name="Chen C."/>
            <person name="Bauer D."/>
            <person name="Andreopoulos W."/>
            <person name="Pangilinan J."/>
            <person name="LaButti K."/>
            <person name="Riley R."/>
            <person name="Lipzen A."/>
            <person name="Clum A."/>
            <person name="Drula E."/>
            <person name="Henrissat B."/>
            <person name="Kohler A."/>
            <person name="Grigoriev I.V."/>
            <person name="Martin F.M."/>
            <person name="Hacquard S."/>
        </authorList>
    </citation>
    <scope>NUCLEOTIDE SEQUENCE</scope>
    <source>
        <strain evidence="2">MPI-SDFR-AT-0120</strain>
    </source>
</reference>
<dbReference type="InterPro" id="IPR007138">
    <property type="entry name" value="ABM_dom"/>
</dbReference>
<evidence type="ECO:0000313" key="3">
    <source>
        <dbReference type="Proteomes" id="UP000813461"/>
    </source>
</evidence>
<dbReference type="Pfam" id="PF03992">
    <property type="entry name" value="ABM"/>
    <property type="match status" value="1"/>
</dbReference>
<name>A0A8K0QZY4_9PLEO</name>
<dbReference type="EMBL" id="JAGMVJ010000016">
    <property type="protein sequence ID" value="KAH7079813.1"/>
    <property type="molecule type" value="Genomic_DNA"/>
</dbReference>
<dbReference type="InterPro" id="IPR011008">
    <property type="entry name" value="Dimeric_a/b-barrel"/>
</dbReference>
<dbReference type="Gene3D" id="3.30.70.100">
    <property type="match status" value="1"/>
</dbReference>
<dbReference type="AlphaFoldDB" id="A0A8K0QZY4"/>